<dbReference type="EMBL" id="JAWDGP010007087">
    <property type="protein sequence ID" value="KAK3730204.1"/>
    <property type="molecule type" value="Genomic_DNA"/>
</dbReference>
<organism evidence="1 2">
    <name type="scientific">Elysia crispata</name>
    <name type="common">lettuce slug</name>
    <dbReference type="NCBI Taxonomy" id="231223"/>
    <lineage>
        <taxon>Eukaryota</taxon>
        <taxon>Metazoa</taxon>
        <taxon>Spiralia</taxon>
        <taxon>Lophotrochozoa</taxon>
        <taxon>Mollusca</taxon>
        <taxon>Gastropoda</taxon>
        <taxon>Heterobranchia</taxon>
        <taxon>Euthyneura</taxon>
        <taxon>Panpulmonata</taxon>
        <taxon>Sacoglossa</taxon>
        <taxon>Placobranchoidea</taxon>
        <taxon>Plakobranchidae</taxon>
        <taxon>Elysia</taxon>
    </lineage>
</organism>
<gene>
    <name evidence="1" type="ORF">RRG08_034950</name>
</gene>
<accession>A0AAE1CRE4</accession>
<comment type="caution">
    <text evidence="1">The sequence shown here is derived from an EMBL/GenBank/DDBJ whole genome shotgun (WGS) entry which is preliminary data.</text>
</comment>
<evidence type="ECO:0000313" key="2">
    <source>
        <dbReference type="Proteomes" id="UP001283361"/>
    </source>
</evidence>
<protein>
    <submittedName>
        <fullName evidence="1">Uncharacterized protein</fullName>
    </submittedName>
</protein>
<reference evidence="1" key="1">
    <citation type="journal article" date="2023" name="G3 (Bethesda)">
        <title>A reference genome for the long-term kleptoplast-retaining sea slug Elysia crispata morphotype clarki.</title>
        <authorList>
            <person name="Eastman K.E."/>
            <person name="Pendleton A.L."/>
            <person name="Shaikh M.A."/>
            <person name="Suttiyut T."/>
            <person name="Ogas R."/>
            <person name="Tomko P."/>
            <person name="Gavelis G."/>
            <person name="Widhalm J.R."/>
            <person name="Wisecaver J.H."/>
        </authorList>
    </citation>
    <scope>NUCLEOTIDE SEQUENCE</scope>
    <source>
        <strain evidence="1">ECLA1</strain>
    </source>
</reference>
<dbReference type="AlphaFoldDB" id="A0AAE1CRE4"/>
<keyword evidence="2" id="KW-1185">Reference proteome</keyword>
<sequence length="69" mass="7681">MLLGAVAVLAEEEIPGLQVHRSPEFLRLLLTRLFLSLALTADVNPDAVRATARRCTSLHASRKTWSKRL</sequence>
<evidence type="ECO:0000313" key="1">
    <source>
        <dbReference type="EMBL" id="KAK3730204.1"/>
    </source>
</evidence>
<dbReference type="Proteomes" id="UP001283361">
    <property type="component" value="Unassembled WGS sequence"/>
</dbReference>
<proteinExistence type="predicted"/>
<name>A0AAE1CRE4_9GAST</name>